<dbReference type="Gene3D" id="3.60.10.10">
    <property type="entry name" value="Endonuclease/exonuclease/phosphatase"/>
    <property type="match status" value="1"/>
</dbReference>
<gene>
    <name evidence="1" type="ORF">F383_06696</name>
</gene>
<evidence type="ECO:0000313" key="2">
    <source>
        <dbReference type="Proteomes" id="UP000032142"/>
    </source>
</evidence>
<sequence length="283" mass="31860">MGNKEMGHGGIRMKRVAKHGLGKKEVQKGEERALIVSEGGENGVMVVKQWWRVPDRGRVRYGGEAMAEFTGRNVKRICNEEVLVKSPIEVFDKGIQQWKYSLVGQSIGNDPNFGATQKIINTLWYKYGEISVHLAGNSKKKGLLNKGKKLVASSVSIRVVYASNYASVRRQLWSYLVEVSQVVGWITRDDFNVTFSPFERSSFNGTQGSFSDMREFQDFVNSLDVADIGYVGPSYTWSNLQQLNFIAKKLDRVLINLTWLLAYPLSLAEFLAPRVSDNCFSIA</sequence>
<organism evidence="1 2">
    <name type="scientific">Gossypium arboreum</name>
    <name type="common">Tree cotton</name>
    <name type="synonym">Gossypium nanking</name>
    <dbReference type="NCBI Taxonomy" id="29729"/>
    <lineage>
        <taxon>Eukaryota</taxon>
        <taxon>Viridiplantae</taxon>
        <taxon>Streptophyta</taxon>
        <taxon>Embryophyta</taxon>
        <taxon>Tracheophyta</taxon>
        <taxon>Spermatophyta</taxon>
        <taxon>Magnoliopsida</taxon>
        <taxon>eudicotyledons</taxon>
        <taxon>Gunneridae</taxon>
        <taxon>Pentapetalae</taxon>
        <taxon>rosids</taxon>
        <taxon>malvids</taxon>
        <taxon>Malvales</taxon>
        <taxon>Malvaceae</taxon>
        <taxon>Malvoideae</taxon>
        <taxon>Gossypium</taxon>
    </lineage>
</organism>
<dbReference type="EMBL" id="KN414305">
    <property type="protein sequence ID" value="KHG19913.1"/>
    <property type="molecule type" value="Genomic_DNA"/>
</dbReference>
<dbReference type="PANTHER" id="PTHR33710:SF71">
    <property type="entry name" value="ENDONUCLEASE_EXONUCLEASE_PHOSPHATASE DOMAIN-CONTAINING PROTEIN"/>
    <property type="match status" value="1"/>
</dbReference>
<accession>A0A0B0NZK4</accession>
<dbReference type="Proteomes" id="UP000032142">
    <property type="component" value="Unassembled WGS sequence"/>
</dbReference>
<dbReference type="InterPro" id="IPR036691">
    <property type="entry name" value="Endo/exonu/phosph_ase_sf"/>
</dbReference>
<name>A0A0B0NZK4_GOSAR</name>
<dbReference type="GO" id="GO:0016740">
    <property type="term" value="F:transferase activity"/>
    <property type="evidence" value="ECO:0007669"/>
    <property type="project" value="UniProtKB-KW"/>
</dbReference>
<keyword evidence="1" id="KW-0808">Transferase</keyword>
<proteinExistence type="predicted"/>
<protein>
    <submittedName>
        <fullName evidence="1">Glucosyltransferase-I</fullName>
    </submittedName>
</protein>
<evidence type="ECO:0000313" key="1">
    <source>
        <dbReference type="EMBL" id="KHG19913.1"/>
    </source>
</evidence>
<dbReference type="AlphaFoldDB" id="A0A0B0NZK4"/>
<dbReference type="SUPFAM" id="SSF56219">
    <property type="entry name" value="DNase I-like"/>
    <property type="match status" value="1"/>
</dbReference>
<reference evidence="2" key="1">
    <citation type="submission" date="2014-09" db="EMBL/GenBank/DDBJ databases">
        <authorList>
            <person name="Mudge J."/>
            <person name="Ramaraj T."/>
            <person name="Lindquist I.E."/>
            <person name="Bharti A.K."/>
            <person name="Sundararajan A."/>
            <person name="Cameron C.T."/>
            <person name="Woodward J.E."/>
            <person name="May G.D."/>
            <person name="Brubaker C."/>
            <person name="Broadhvest J."/>
            <person name="Wilkins T.A."/>
        </authorList>
    </citation>
    <scope>NUCLEOTIDE SEQUENCE</scope>
    <source>
        <strain evidence="2">cv. AKA8401</strain>
    </source>
</reference>
<dbReference type="PANTHER" id="PTHR33710">
    <property type="entry name" value="BNAC02G09200D PROTEIN"/>
    <property type="match status" value="1"/>
</dbReference>
<keyword evidence="2" id="KW-1185">Reference proteome</keyword>